<sequence>MIGPVPKFAYEPNKYKHIGLIAGGTGITPMIQVARKILENPEDKTKLSLLFANVTEDDILARDVLEAMATKYPDRLNLYYTVDKPVADWKHYKGYVNEKMIKETMPLPGEGNIIMVCGPPPMLESVSGPKGPKFTQGEVGGTLKKMGYTKDHVFKF</sequence>
<keyword evidence="13" id="KW-1185">Reference proteome</keyword>
<comment type="catalytic activity">
    <reaction evidence="9">
        <text>2 Fe(III)-[cytochrome b5] + NADH = 2 Fe(II)-[cytochrome b5] + NAD(+) + H(+)</text>
        <dbReference type="Rhea" id="RHEA:46680"/>
        <dbReference type="Rhea" id="RHEA-COMP:10438"/>
        <dbReference type="Rhea" id="RHEA-COMP:10439"/>
        <dbReference type="ChEBI" id="CHEBI:15378"/>
        <dbReference type="ChEBI" id="CHEBI:29033"/>
        <dbReference type="ChEBI" id="CHEBI:29034"/>
        <dbReference type="ChEBI" id="CHEBI:57540"/>
        <dbReference type="ChEBI" id="CHEBI:57945"/>
        <dbReference type="EC" id="1.6.2.2"/>
    </reaction>
</comment>
<dbReference type="InterPro" id="IPR039261">
    <property type="entry name" value="FNR_nucleotide-bd"/>
</dbReference>
<dbReference type="PANTHER" id="PTHR19370">
    <property type="entry name" value="NADH-CYTOCHROME B5 REDUCTASE"/>
    <property type="match status" value="1"/>
</dbReference>
<evidence type="ECO:0000313" key="12">
    <source>
        <dbReference type="EMBL" id="RKP24396.1"/>
    </source>
</evidence>
<evidence type="ECO:0000256" key="10">
    <source>
        <dbReference type="PIRSR" id="PIRSR601834-1"/>
    </source>
</evidence>
<dbReference type="InterPro" id="IPR001834">
    <property type="entry name" value="CBR-like"/>
</dbReference>
<keyword evidence="7" id="KW-0520">NAD</keyword>
<dbReference type="CDD" id="cd06183">
    <property type="entry name" value="cyt_b5_reduct_like"/>
    <property type="match status" value="1"/>
</dbReference>
<evidence type="ECO:0000256" key="6">
    <source>
        <dbReference type="ARBA" id="ARBA00023002"/>
    </source>
</evidence>
<dbReference type="GO" id="GO:0090524">
    <property type="term" value="F:cytochrome-b5 reductase activity, acting on NADH"/>
    <property type="evidence" value="ECO:0007669"/>
    <property type="project" value="UniProtKB-EC"/>
</dbReference>
<name>A0A4P9YWG0_9FUNG</name>
<comment type="subcellular location">
    <subcellularLocation>
        <location evidence="2">Mitochondrion outer membrane</location>
        <topology evidence="2">Single-pass membrane protein</topology>
    </subcellularLocation>
</comment>
<proteinExistence type="inferred from homology"/>
<evidence type="ECO:0000256" key="1">
    <source>
        <dbReference type="ARBA" id="ARBA00001974"/>
    </source>
</evidence>
<dbReference type="PANTHER" id="PTHR19370:SF171">
    <property type="entry name" value="NADH-CYTOCHROME B5 REDUCTASE 2"/>
    <property type="match status" value="1"/>
</dbReference>
<dbReference type="SUPFAM" id="SSF52343">
    <property type="entry name" value="Ferredoxin reductase-like, C-terminal NADP-linked domain"/>
    <property type="match status" value="1"/>
</dbReference>
<dbReference type="EMBL" id="KZ990249">
    <property type="protein sequence ID" value="RKP24396.1"/>
    <property type="molecule type" value="Genomic_DNA"/>
</dbReference>
<dbReference type="PRINTS" id="PR00371">
    <property type="entry name" value="FPNCR"/>
</dbReference>
<evidence type="ECO:0000256" key="7">
    <source>
        <dbReference type="ARBA" id="ARBA00023027"/>
    </source>
</evidence>
<keyword evidence="6" id="KW-0560">Oxidoreductase</keyword>
<dbReference type="GO" id="GO:0005741">
    <property type="term" value="C:mitochondrial outer membrane"/>
    <property type="evidence" value="ECO:0007669"/>
    <property type="project" value="UniProtKB-SubCell"/>
</dbReference>
<evidence type="ECO:0000259" key="11">
    <source>
        <dbReference type="Pfam" id="PF00175"/>
    </source>
</evidence>
<keyword evidence="4 10" id="KW-0285">Flavoprotein</keyword>
<gene>
    <name evidence="12" type="ORF">SYNPS1DRAFT_23515</name>
</gene>
<dbReference type="Gene3D" id="3.40.50.80">
    <property type="entry name" value="Nucleotide-binding domain of ferredoxin-NADP reductase (FNR) module"/>
    <property type="match status" value="1"/>
</dbReference>
<keyword evidence="5 10" id="KW-0274">FAD</keyword>
<evidence type="ECO:0000256" key="2">
    <source>
        <dbReference type="ARBA" id="ARBA00004572"/>
    </source>
</evidence>
<accession>A0A4P9YWG0</accession>
<evidence type="ECO:0000256" key="3">
    <source>
        <dbReference type="ARBA" id="ARBA00006105"/>
    </source>
</evidence>
<evidence type="ECO:0000256" key="9">
    <source>
        <dbReference type="ARBA" id="ARBA00047682"/>
    </source>
</evidence>
<dbReference type="OrthoDB" id="432685at2759"/>
<feature type="binding site" evidence="10">
    <location>
        <position position="28"/>
    </location>
    <ligand>
        <name>FAD</name>
        <dbReference type="ChEBI" id="CHEBI:57692"/>
    </ligand>
</feature>
<keyword evidence="8" id="KW-0496">Mitochondrion</keyword>
<evidence type="ECO:0000256" key="4">
    <source>
        <dbReference type="ARBA" id="ARBA00022630"/>
    </source>
</evidence>
<organism evidence="12 13">
    <name type="scientific">Syncephalis pseudoplumigaleata</name>
    <dbReference type="NCBI Taxonomy" id="1712513"/>
    <lineage>
        <taxon>Eukaryota</taxon>
        <taxon>Fungi</taxon>
        <taxon>Fungi incertae sedis</taxon>
        <taxon>Zoopagomycota</taxon>
        <taxon>Zoopagomycotina</taxon>
        <taxon>Zoopagomycetes</taxon>
        <taxon>Zoopagales</taxon>
        <taxon>Piptocephalidaceae</taxon>
        <taxon>Syncephalis</taxon>
    </lineage>
</organism>
<dbReference type="InterPro" id="IPR001709">
    <property type="entry name" value="Flavoprot_Pyr_Nucl_cyt_Rdtase"/>
</dbReference>
<evidence type="ECO:0000256" key="8">
    <source>
        <dbReference type="ARBA" id="ARBA00023128"/>
    </source>
</evidence>
<dbReference type="AlphaFoldDB" id="A0A4P9YWG0"/>
<reference evidence="13" key="1">
    <citation type="journal article" date="2018" name="Nat. Microbiol.">
        <title>Leveraging single-cell genomics to expand the fungal tree of life.</title>
        <authorList>
            <person name="Ahrendt S.R."/>
            <person name="Quandt C.A."/>
            <person name="Ciobanu D."/>
            <person name="Clum A."/>
            <person name="Salamov A."/>
            <person name="Andreopoulos B."/>
            <person name="Cheng J.F."/>
            <person name="Woyke T."/>
            <person name="Pelin A."/>
            <person name="Henrissat B."/>
            <person name="Reynolds N.K."/>
            <person name="Benny G.L."/>
            <person name="Smith M.E."/>
            <person name="James T.Y."/>
            <person name="Grigoriev I.V."/>
        </authorList>
    </citation>
    <scope>NUCLEOTIDE SEQUENCE [LARGE SCALE GENOMIC DNA]</scope>
    <source>
        <strain evidence="13">Benny S71-1</strain>
    </source>
</reference>
<dbReference type="FunFam" id="3.40.50.80:FF:000009">
    <property type="entry name" value="NADH-cytochrome b5 reductase"/>
    <property type="match status" value="1"/>
</dbReference>
<dbReference type="PRINTS" id="PR00406">
    <property type="entry name" value="CYTB5RDTASE"/>
</dbReference>
<dbReference type="InterPro" id="IPR001433">
    <property type="entry name" value="OxRdtase_FAD/NAD-bd"/>
</dbReference>
<comment type="similarity">
    <text evidence="3">Belongs to the flavoprotein pyridine nucleotide cytochrome reductase family.</text>
</comment>
<protein>
    <recommendedName>
        <fullName evidence="11">Oxidoreductase FAD/NAD(P)-binding domain-containing protein</fullName>
    </recommendedName>
</protein>
<evidence type="ECO:0000313" key="13">
    <source>
        <dbReference type="Proteomes" id="UP000278143"/>
    </source>
</evidence>
<comment type="cofactor">
    <cofactor evidence="1 10">
        <name>FAD</name>
        <dbReference type="ChEBI" id="CHEBI:57692"/>
    </cofactor>
</comment>
<evidence type="ECO:0000256" key="5">
    <source>
        <dbReference type="ARBA" id="ARBA00022827"/>
    </source>
</evidence>
<dbReference type="Proteomes" id="UP000278143">
    <property type="component" value="Unassembled WGS sequence"/>
</dbReference>
<feature type="domain" description="Oxidoreductase FAD/NAD(P)-binding" evidence="11">
    <location>
        <begin position="20"/>
        <end position="127"/>
    </location>
</feature>
<dbReference type="Pfam" id="PF00175">
    <property type="entry name" value="NAD_binding_1"/>
    <property type="match status" value="1"/>
</dbReference>